<dbReference type="InterPro" id="IPR031009">
    <property type="entry name" value="Tcm_partner"/>
</dbReference>
<proteinExistence type="predicted"/>
<sequence>MTLKRYNWKDGPDVIQQHSVAKHRILQAYLAAYYRTLVSSPNRETLKLTLVDGFAGGGMYVHQDTREIVRGSPFIFLDATREAEYLINKDRHKPVQLLVDYFFIEADRHAYMHLDKVLREAGYGDRIGNGIYLQHARFQDRADAIIEFIKRKSPRNGRSIFALDQYGYKEVPTHLMRRIFDALPSAEVILTFGVDSFMNFANDSESVKDLLDGLGLPDIFGGRSIEEIKASDRDWRLFLQSTLYRRLVANCGARHFTPFFIRNRGGHGDYWLIHMSQHHRARDVMTEVHWENNNYFIHYGGAGLDMFQMVGYDPAHDAQYLQQSVLGFEFDDVARRASIAALGEHIPKRVYANDEGISFGELFATTCNNSPASAQIYRDSIEQLISERLIEVVPASGGRRRSAAQIKATDQIIAAPQRTLFSSI</sequence>
<dbReference type="EMBL" id="LPJX01000061">
    <property type="protein sequence ID" value="KWF59838.1"/>
    <property type="molecule type" value="Genomic_DNA"/>
</dbReference>
<feature type="domain" description="GMT-like wHTH" evidence="1">
    <location>
        <begin position="311"/>
        <end position="397"/>
    </location>
</feature>
<evidence type="ECO:0000313" key="2">
    <source>
        <dbReference type="EMBL" id="KWF59838.1"/>
    </source>
</evidence>
<dbReference type="Proteomes" id="UP000061512">
    <property type="component" value="Unassembled WGS sequence"/>
</dbReference>
<comment type="caution">
    <text evidence="2">The sequence shown here is derived from an EMBL/GenBank/DDBJ whole genome shotgun (WGS) entry which is preliminary data.</text>
</comment>
<name>A0A132EU97_9BURK</name>
<dbReference type="Pfam" id="PF22560">
    <property type="entry name" value="GMT-wHTH"/>
    <property type="match status" value="1"/>
</dbReference>
<protein>
    <recommendedName>
        <fullName evidence="1">GMT-like wHTH domain-containing protein</fullName>
    </recommendedName>
</protein>
<dbReference type="NCBIfam" id="TIGR04474">
    <property type="entry name" value="tcm_partner"/>
    <property type="match status" value="1"/>
</dbReference>
<accession>A0A132EU97</accession>
<dbReference type="RefSeq" id="WP_060300097.1">
    <property type="nucleotide sequence ID" value="NZ_LPJX01000061.1"/>
</dbReference>
<evidence type="ECO:0000259" key="1">
    <source>
        <dbReference type="Pfam" id="PF22560"/>
    </source>
</evidence>
<gene>
    <name evidence="2" type="ORF">WT57_28010</name>
</gene>
<reference evidence="2 3" key="1">
    <citation type="submission" date="2015-11" db="EMBL/GenBank/DDBJ databases">
        <title>Expanding the genomic diversity of Burkholderia species for the development of highly accurate diagnostics.</title>
        <authorList>
            <person name="Sahl J."/>
            <person name="Keim P."/>
            <person name="Wagner D."/>
        </authorList>
    </citation>
    <scope>NUCLEOTIDE SEQUENCE [LARGE SCALE GENOMIC DNA]</scope>
    <source>
        <strain evidence="2 3">MSMB574WGS</strain>
    </source>
</reference>
<dbReference type="InterPro" id="IPR054339">
    <property type="entry name" value="GMT_wHTH"/>
</dbReference>
<evidence type="ECO:0000313" key="3">
    <source>
        <dbReference type="Proteomes" id="UP000061512"/>
    </source>
</evidence>
<dbReference type="AlphaFoldDB" id="A0A132EU97"/>
<organism evidence="2 3">
    <name type="scientific">Burkholderia pseudomultivorans</name>
    <dbReference type="NCBI Taxonomy" id="1207504"/>
    <lineage>
        <taxon>Bacteria</taxon>
        <taxon>Pseudomonadati</taxon>
        <taxon>Pseudomonadota</taxon>
        <taxon>Betaproteobacteria</taxon>
        <taxon>Burkholderiales</taxon>
        <taxon>Burkholderiaceae</taxon>
        <taxon>Burkholderia</taxon>
        <taxon>Burkholderia cepacia complex</taxon>
    </lineage>
</organism>